<organism evidence="1 2">
    <name type="scientific">Lysinibacillus macroides</name>
    <dbReference type="NCBI Taxonomy" id="33935"/>
    <lineage>
        <taxon>Bacteria</taxon>
        <taxon>Bacillati</taxon>
        <taxon>Bacillota</taxon>
        <taxon>Bacilli</taxon>
        <taxon>Bacillales</taxon>
        <taxon>Bacillaceae</taxon>
        <taxon>Lysinibacillus</taxon>
    </lineage>
</organism>
<dbReference type="OrthoDB" id="2456552at2"/>
<dbReference type="EMBL" id="LGCI01000009">
    <property type="protein sequence ID" value="KOY81547.1"/>
    <property type="molecule type" value="Genomic_DNA"/>
</dbReference>
<dbReference type="AlphaFoldDB" id="A0A0N0CVF4"/>
<dbReference type="PATRIC" id="fig|33935.3.peg.4844"/>
<evidence type="ECO:0000313" key="1">
    <source>
        <dbReference type="EMBL" id="KOY81547.1"/>
    </source>
</evidence>
<reference evidence="1 2" key="1">
    <citation type="submission" date="2015-07" db="EMBL/GenBank/DDBJ databases">
        <title>Genome sequencing project for genomic taxonomy and phylogenomics of Bacillus-like bacteria.</title>
        <authorList>
            <person name="Liu B."/>
            <person name="Wang J."/>
            <person name="Zhu Y."/>
            <person name="Liu G."/>
            <person name="Chen Q."/>
            <person name="Chen Z."/>
            <person name="Che J."/>
            <person name="Ge C."/>
            <person name="Shi H."/>
            <person name="Pan Z."/>
            <person name="Liu X."/>
        </authorList>
    </citation>
    <scope>NUCLEOTIDE SEQUENCE [LARGE SCALE GENOMIC DNA]</scope>
    <source>
        <strain evidence="1 2">DSM 54</strain>
    </source>
</reference>
<keyword evidence="2" id="KW-1185">Reference proteome</keyword>
<gene>
    <name evidence="1" type="ORF">ADM90_14150</name>
</gene>
<dbReference type="Proteomes" id="UP000037977">
    <property type="component" value="Unassembled WGS sequence"/>
</dbReference>
<sequence length="113" mass="13123">MNALNLTDPQQFAKALLEMSGVTKEVVMEAYMKKLEEDASSSRILWELKDLEEATTFTGNALETKFLQDPRILQYQRQDVPRGKRVWLREPTAKVIYEIVQNEWLCVGAIKEF</sequence>
<dbReference type="RefSeq" id="WP_053995606.1">
    <property type="nucleotide sequence ID" value="NZ_CP065643.1"/>
</dbReference>
<proteinExistence type="predicted"/>
<protein>
    <submittedName>
        <fullName evidence="1">Uncharacterized protein</fullName>
    </submittedName>
</protein>
<name>A0A0N0CVF4_9BACI</name>
<accession>A0A0N0CVF4</accession>
<comment type="caution">
    <text evidence="1">The sequence shown here is derived from an EMBL/GenBank/DDBJ whole genome shotgun (WGS) entry which is preliminary data.</text>
</comment>
<evidence type="ECO:0000313" key="2">
    <source>
        <dbReference type="Proteomes" id="UP000037977"/>
    </source>
</evidence>